<accession>F4LW00</accession>
<evidence type="ECO:0000313" key="2">
    <source>
        <dbReference type="Proteomes" id="UP000010802"/>
    </source>
</evidence>
<dbReference type="Proteomes" id="UP000010802">
    <property type="component" value="Chromosome"/>
</dbReference>
<accession>L0S1Q4</accession>
<gene>
    <name evidence="1" type="ordered locus">TEPIRE1_1637</name>
</gene>
<dbReference type="EMBL" id="HF563609">
    <property type="protein sequence ID" value="CCP26414.1"/>
    <property type="molecule type" value="Genomic_DNA"/>
</dbReference>
<dbReference type="KEGG" id="tae:TepiRe1_1637"/>
<dbReference type="AlphaFoldDB" id="F4LW00"/>
<keyword evidence="2" id="KW-1185">Reference proteome</keyword>
<name>F4LW00_TEPAE</name>
<dbReference type="KEGG" id="tep:TepRe1_1522"/>
<proteinExistence type="predicted"/>
<evidence type="ECO:0000313" key="1">
    <source>
        <dbReference type="EMBL" id="CCP26414.1"/>
    </source>
</evidence>
<reference evidence="2" key="1">
    <citation type="journal article" date="2013" name="Genome Announc.">
        <title>First genome sequence of a syntrophic acetate-oxidizing bacterium, Tepidanaerobacter acetatoxydans strain Re1.</title>
        <authorList>
            <person name="Manzoor S."/>
            <person name="Bongcam-Rudloff E."/>
            <person name="Schnurer A."/>
            <person name="Muller B."/>
        </authorList>
    </citation>
    <scope>NUCLEOTIDE SEQUENCE [LARGE SCALE GENOMIC DNA]</scope>
    <source>
        <strain evidence="2">Re1</strain>
    </source>
</reference>
<sequence>MKTFSISDNDVQLLKAIRPFMSSKSQELLDFLITTINVFRPEQPNHKMNFEALNTLLTMIHESRQSKKNTQIIEIDECKKDVLAKQAENIENLLNTLAEPENNV</sequence>
<dbReference type="PATRIC" id="fig|1209989.3.peg.1880"/>
<dbReference type="HOGENOM" id="CLU_2248787_0_0_9"/>
<protein>
    <submittedName>
        <fullName evidence="1">Uncharacterized protein</fullName>
    </submittedName>
</protein>
<dbReference type="OrthoDB" id="1730032at2"/>
<dbReference type="eggNOG" id="ENOG502ZVXN">
    <property type="taxonomic scope" value="Bacteria"/>
</dbReference>
<organism evidence="1 2">
    <name type="scientific">Tepidanaerobacter acetatoxydans (strain DSM 21804 / JCM 16047 / Re1)</name>
    <dbReference type="NCBI Taxonomy" id="1209989"/>
    <lineage>
        <taxon>Bacteria</taxon>
        <taxon>Bacillati</taxon>
        <taxon>Bacillota</taxon>
        <taxon>Clostridia</taxon>
        <taxon>Thermosediminibacterales</taxon>
        <taxon>Tepidanaerobacteraceae</taxon>
        <taxon>Tepidanaerobacter</taxon>
    </lineage>
</organism>
<dbReference type="STRING" id="1209989.TepRe1_1522"/>
<dbReference type="RefSeq" id="WP_013778591.1">
    <property type="nucleotide sequence ID" value="NC_015519.1"/>
</dbReference>